<dbReference type="Proteomes" id="UP001234178">
    <property type="component" value="Unassembled WGS sequence"/>
</dbReference>
<protein>
    <submittedName>
        <fullName evidence="1">Uncharacterized protein</fullName>
    </submittedName>
</protein>
<dbReference type="EMBL" id="JAOYFB010000006">
    <property type="protein sequence ID" value="KAK4017368.1"/>
    <property type="molecule type" value="Genomic_DNA"/>
</dbReference>
<comment type="caution">
    <text evidence="1">The sequence shown here is derived from an EMBL/GenBank/DDBJ whole genome shotgun (WGS) entry which is preliminary data.</text>
</comment>
<organism evidence="1 2">
    <name type="scientific">Daphnia magna</name>
    <dbReference type="NCBI Taxonomy" id="35525"/>
    <lineage>
        <taxon>Eukaryota</taxon>
        <taxon>Metazoa</taxon>
        <taxon>Ecdysozoa</taxon>
        <taxon>Arthropoda</taxon>
        <taxon>Crustacea</taxon>
        <taxon>Branchiopoda</taxon>
        <taxon>Diplostraca</taxon>
        <taxon>Cladocera</taxon>
        <taxon>Anomopoda</taxon>
        <taxon>Daphniidae</taxon>
        <taxon>Daphnia</taxon>
    </lineage>
</organism>
<evidence type="ECO:0000313" key="2">
    <source>
        <dbReference type="Proteomes" id="UP001234178"/>
    </source>
</evidence>
<sequence length="141" mass="15454">MATSRNFSLKITSYEGGVKEPWLKCVLITSFGGPVLHVLMDSQPLHSTTLAAILEMVADLTDHTEEPNRTDLFLEDRNRSHQIVHFSDCGQSGTSPSRITGSYPDYNSTAVYYVTSGVELDHLLSVISLRLLLLTGASLAI</sequence>
<proteinExistence type="predicted"/>
<name>A0ABQ9ZWT1_9CRUS</name>
<evidence type="ECO:0000313" key="1">
    <source>
        <dbReference type="EMBL" id="KAK4017368.1"/>
    </source>
</evidence>
<reference evidence="1 2" key="1">
    <citation type="journal article" date="2023" name="Nucleic Acids Res.">
        <title>The hologenome of Daphnia magna reveals possible DNA methylation and microbiome-mediated evolution of the host genome.</title>
        <authorList>
            <person name="Chaturvedi A."/>
            <person name="Li X."/>
            <person name="Dhandapani V."/>
            <person name="Marshall H."/>
            <person name="Kissane S."/>
            <person name="Cuenca-Cambronero M."/>
            <person name="Asole G."/>
            <person name="Calvet F."/>
            <person name="Ruiz-Romero M."/>
            <person name="Marangio P."/>
            <person name="Guigo R."/>
            <person name="Rago D."/>
            <person name="Mirbahai L."/>
            <person name="Eastwood N."/>
            <person name="Colbourne J.K."/>
            <person name="Zhou J."/>
            <person name="Mallon E."/>
            <person name="Orsini L."/>
        </authorList>
    </citation>
    <scope>NUCLEOTIDE SEQUENCE [LARGE SCALE GENOMIC DNA]</scope>
    <source>
        <strain evidence="1">LRV0_1</strain>
    </source>
</reference>
<gene>
    <name evidence="1" type="ORF">OUZ56_032680</name>
</gene>
<keyword evidence="2" id="KW-1185">Reference proteome</keyword>
<accession>A0ABQ9ZWT1</accession>